<organism evidence="2 3">
    <name type="scientific">Polyplax serrata</name>
    <name type="common">Common mouse louse</name>
    <dbReference type="NCBI Taxonomy" id="468196"/>
    <lineage>
        <taxon>Eukaryota</taxon>
        <taxon>Metazoa</taxon>
        <taxon>Ecdysozoa</taxon>
        <taxon>Arthropoda</taxon>
        <taxon>Hexapoda</taxon>
        <taxon>Insecta</taxon>
        <taxon>Pterygota</taxon>
        <taxon>Neoptera</taxon>
        <taxon>Paraneoptera</taxon>
        <taxon>Psocodea</taxon>
        <taxon>Troctomorpha</taxon>
        <taxon>Phthiraptera</taxon>
        <taxon>Anoplura</taxon>
        <taxon>Polyplacidae</taxon>
        <taxon>Polyplax</taxon>
    </lineage>
</organism>
<accession>A0AAN8RZV7</accession>
<dbReference type="EMBL" id="JAWJWE010000004">
    <property type="protein sequence ID" value="KAK6636117.1"/>
    <property type="molecule type" value="Genomic_DNA"/>
</dbReference>
<feature type="region of interest" description="Disordered" evidence="1">
    <location>
        <begin position="29"/>
        <end position="56"/>
    </location>
</feature>
<dbReference type="AlphaFoldDB" id="A0AAN8RZV7"/>
<dbReference type="Proteomes" id="UP001372834">
    <property type="component" value="Unassembled WGS sequence"/>
</dbReference>
<evidence type="ECO:0000313" key="2">
    <source>
        <dbReference type="EMBL" id="KAK6636117.1"/>
    </source>
</evidence>
<evidence type="ECO:0000313" key="3">
    <source>
        <dbReference type="Proteomes" id="UP001372834"/>
    </source>
</evidence>
<protein>
    <submittedName>
        <fullName evidence="2">Uncharacterized protein</fullName>
    </submittedName>
</protein>
<proteinExistence type="predicted"/>
<feature type="non-terminal residue" evidence="2">
    <location>
        <position position="1"/>
    </location>
</feature>
<reference evidence="2 3" key="1">
    <citation type="submission" date="2023-10" db="EMBL/GenBank/DDBJ databases">
        <title>Genomes of two closely related lineages of the louse Polyplax serrata with different host specificities.</title>
        <authorList>
            <person name="Martinu J."/>
            <person name="Tarabai H."/>
            <person name="Stefka J."/>
            <person name="Hypsa V."/>
        </authorList>
    </citation>
    <scope>NUCLEOTIDE SEQUENCE [LARGE SCALE GENOMIC DNA]</scope>
    <source>
        <strain evidence="2">HR10_N</strain>
    </source>
</reference>
<sequence>VPTRVPMGIEVQVFAKEKVNHRTCAAVTSKRAQDVQPHPARKCTRKCKQKSEMEVE</sequence>
<comment type="caution">
    <text evidence="2">The sequence shown here is derived from an EMBL/GenBank/DDBJ whole genome shotgun (WGS) entry which is preliminary data.</text>
</comment>
<evidence type="ECO:0000256" key="1">
    <source>
        <dbReference type="SAM" id="MobiDB-lite"/>
    </source>
</evidence>
<feature type="compositionally biased region" description="Basic residues" evidence="1">
    <location>
        <begin position="39"/>
        <end position="48"/>
    </location>
</feature>
<name>A0AAN8RZV7_POLSC</name>
<gene>
    <name evidence="2" type="ORF">RUM43_009769</name>
</gene>